<dbReference type="Proteomes" id="UP000034883">
    <property type="component" value="Chromosome"/>
</dbReference>
<evidence type="ECO:0000313" key="1">
    <source>
        <dbReference type="EMBL" id="AKF10463.1"/>
    </source>
</evidence>
<gene>
    <name evidence="1" type="ORF">DB32_007612</name>
</gene>
<dbReference type="AlphaFoldDB" id="A0A0F6YML4"/>
<dbReference type="OrthoDB" id="5507377at2"/>
<protein>
    <submittedName>
        <fullName evidence="1">Uncharacterized protein</fullName>
    </submittedName>
</protein>
<proteinExistence type="predicted"/>
<dbReference type="EMBL" id="CP011125">
    <property type="protein sequence ID" value="AKF10463.1"/>
    <property type="molecule type" value="Genomic_DNA"/>
</dbReference>
<dbReference type="RefSeq" id="WP_053237426.1">
    <property type="nucleotide sequence ID" value="NZ_CP011125.1"/>
</dbReference>
<organism evidence="1 2">
    <name type="scientific">Sandaracinus amylolyticus</name>
    <dbReference type="NCBI Taxonomy" id="927083"/>
    <lineage>
        <taxon>Bacteria</taxon>
        <taxon>Pseudomonadati</taxon>
        <taxon>Myxococcota</taxon>
        <taxon>Polyangia</taxon>
        <taxon>Polyangiales</taxon>
        <taxon>Sandaracinaceae</taxon>
        <taxon>Sandaracinus</taxon>
    </lineage>
</organism>
<keyword evidence="2" id="KW-1185">Reference proteome</keyword>
<name>A0A0F6YML4_9BACT</name>
<reference evidence="1 2" key="1">
    <citation type="submission" date="2015-03" db="EMBL/GenBank/DDBJ databases">
        <title>Genome assembly of Sandaracinus amylolyticus DSM 53668.</title>
        <authorList>
            <person name="Sharma G."/>
            <person name="Subramanian S."/>
        </authorList>
    </citation>
    <scope>NUCLEOTIDE SEQUENCE [LARGE SCALE GENOMIC DNA]</scope>
    <source>
        <strain evidence="1 2">DSM 53668</strain>
    </source>
</reference>
<sequence length="251" mass="27601">MPTTRDDDTTELEELEATVTDEILEETPARALVLLRAVGSSLRIRRALLARGYDAAAHREGWSLIQATIGFLDERSEPDEDAAVVEAMRELEAIDEPLLRIVRASLRARHPAQATRVLAGLHASTGAESVVVVATLLERLDALGESRDRGDQAAIATLARRGIDAAERDRLARLVKAAKSASPLAPIDPAAERTERERRNALVRLRGWYEEWSDITRAVIRRRDDLIRLGLATRRARSAGEAPAEDAPKDA</sequence>
<evidence type="ECO:0000313" key="2">
    <source>
        <dbReference type="Proteomes" id="UP000034883"/>
    </source>
</evidence>
<accession>A0A0F6YML4</accession>
<dbReference type="KEGG" id="samy:DB32_007612"/>